<accession>A0ABQ9IKZ3</accession>
<dbReference type="EMBL" id="JARBHB010000001">
    <property type="protein sequence ID" value="KAJ8897362.1"/>
    <property type="molecule type" value="Genomic_DNA"/>
</dbReference>
<dbReference type="PANTHER" id="PTHR10773">
    <property type="entry name" value="DNA-DIRECTED RNA POLYMERASES I, II, AND III SUBUNIT RPABC2"/>
    <property type="match status" value="1"/>
</dbReference>
<keyword evidence="3" id="KW-1185">Reference proteome</keyword>
<reference evidence="2 3" key="1">
    <citation type="submission" date="2023-02" db="EMBL/GenBank/DDBJ databases">
        <title>LHISI_Scaffold_Assembly.</title>
        <authorList>
            <person name="Stuart O.P."/>
            <person name="Cleave R."/>
            <person name="Magrath M.J.L."/>
            <person name="Mikheyev A.S."/>
        </authorList>
    </citation>
    <scope>NUCLEOTIDE SEQUENCE [LARGE SCALE GENOMIC DNA]</scope>
    <source>
        <strain evidence="2">Daus_M_001</strain>
        <tissue evidence="2">Leg muscle</tissue>
    </source>
</reference>
<evidence type="ECO:0000313" key="3">
    <source>
        <dbReference type="Proteomes" id="UP001159363"/>
    </source>
</evidence>
<dbReference type="Pfam" id="PF25273">
    <property type="entry name" value="DUF7869"/>
    <property type="match status" value="1"/>
</dbReference>
<protein>
    <recommendedName>
        <fullName evidence="1">DUF7869 domain-containing protein</fullName>
    </recommendedName>
</protein>
<sequence>MKDVRDHIRSIPRMDSHYCQSKSTKEYTEGGKSIADLHRDYLTFCEEPNKLHANYMMYATIFKEEFSIYFLVPKKDICHCCEGFRKAKEEENVTLQERYNRHIEEKELCRLDKESHKMCLDKVVTVFDLQSTLPYPQGESSSFYYVSKLNVYNFTMYELQSTQAIRFVWHEGLANRGANEIGSCLWHYLENINTKPTTKLDVVLYSDNCVGQNKNILIFALYVHAVSALENINSITHKFFITGHTQNEGDAVHPIVERAAKRFKRTSPIYVPDNYVITNKQVKKHGKIFDFHEMCYTNFFDMKLLAEDLGVKGVFSNEVGDRVHISGVSVVKTTKDNYGQLDYKTSYTQEIFQTAKFLRNKRQPTAFKKVSLKRMYTQKVGVAAKKKESLLSLFNKKSGVSVMPQYYKDFYQNL</sequence>
<dbReference type="Proteomes" id="UP001159363">
    <property type="component" value="Chromosome 1"/>
</dbReference>
<proteinExistence type="predicted"/>
<organism evidence="2 3">
    <name type="scientific">Dryococelus australis</name>
    <dbReference type="NCBI Taxonomy" id="614101"/>
    <lineage>
        <taxon>Eukaryota</taxon>
        <taxon>Metazoa</taxon>
        <taxon>Ecdysozoa</taxon>
        <taxon>Arthropoda</taxon>
        <taxon>Hexapoda</taxon>
        <taxon>Insecta</taxon>
        <taxon>Pterygota</taxon>
        <taxon>Neoptera</taxon>
        <taxon>Polyneoptera</taxon>
        <taxon>Phasmatodea</taxon>
        <taxon>Verophasmatodea</taxon>
        <taxon>Anareolatae</taxon>
        <taxon>Phasmatidae</taxon>
        <taxon>Eurycanthinae</taxon>
        <taxon>Dryococelus</taxon>
    </lineage>
</organism>
<feature type="domain" description="DUF7869" evidence="1">
    <location>
        <begin position="163"/>
        <end position="259"/>
    </location>
</feature>
<evidence type="ECO:0000313" key="2">
    <source>
        <dbReference type="EMBL" id="KAJ8897362.1"/>
    </source>
</evidence>
<dbReference type="PANTHER" id="PTHR10773:SF19">
    <property type="match status" value="1"/>
</dbReference>
<dbReference type="InterPro" id="IPR057191">
    <property type="entry name" value="DUF7869"/>
</dbReference>
<evidence type="ECO:0000259" key="1">
    <source>
        <dbReference type="Pfam" id="PF25273"/>
    </source>
</evidence>
<name>A0ABQ9IKZ3_9NEOP</name>
<comment type="caution">
    <text evidence="2">The sequence shown here is derived from an EMBL/GenBank/DDBJ whole genome shotgun (WGS) entry which is preliminary data.</text>
</comment>
<gene>
    <name evidence="2" type="ORF">PR048_002708</name>
</gene>